<dbReference type="KEGG" id="tni:TVNIR_0922"/>
<dbReference type="STRING" id="1255043.TVNIR_0922"/>
<keyword evidence="2" id="KW-1185">Reference proteome</keyword>
<evidence type="ECO:0000313" key="2">
    <source>
        <dbReference type="Proteomes" id="UP000010809"/>
    </source>
</evidence>
<organism evidence="1 2">
    <name type="scientific">Thioalkalivibrio nitratireducens (strain DSM 14787 / UNIQEM 213 / ALEN2)</name>
    <dbReference type="NCBI Taxonomy" id="1255043"/>
    <lineage>
        <taxon>Bacteria</taxon>
        <taxon>Pseudomonadati</taxon>
        <taxon>Pseudomonadota</taxon>
        <taxon>Gammaproteobacteria</taxon>
        <taxon>Chromatiales</taxon>
        <taxon>Ectothiorhodospiraceae</taxon>
        <taxon>Thioalkalivibrio</taxon>
    </lineage>
</organism>
<protein>
    <submittedName>
        <fullName evidence="1">Uncharacterized protein</fullName>
    </submittedName>
</protein>
<reference evidence="1" key="1">
    <citation type="submission" date="2015-12" db="EMBL/GenBank/DDBJ databases">
        <authorList>
            <person name="Tikhonova T.V."/>
            <person name="Pavlov A.R."/>
            <person name="Beletsky A.V."/>
            <person name="Mardanov A.V."/>
            <person name="Sorokin D.Y."/>
            <person name="Ravin N.V."/>
            <person name="Popov V.O."/>
        </authorList>
    </citation>
    <scope>NUCLEOTIDE SEQUENCE</scope>
    <source>
        <strain evidence="1">DSM 14787</strain>
    </source>
</reference>
<dbReference type="Pfam" id="PF14236">
    <property type="entry name" value="DruA"/>
    <property type="match status" value="1"/>
</dbReference>
<gene>
    <name evidence="1" type="ordered locus">TVNIR_0922</name>
</gene>
<dbReference type="eggNOG" id="ENOG502Z7QT">
    <property type="taxonomic scope" value="Bacteria"/>
</dbReference>
<name>L0DUD0_THIND</name>
<evidence type="ECO:0000313" key="1">
    <source>
        <dbReference type="EMBL" id="AGA32612.1"/>
    </source>
</evidence>
<dbReference type="OrthoDB" id="5760217at2"/>
<dbReference type="PATRIC" id="fig|1255043.3.peg.927"/>
<dbReference type="Proteomes" id="UP000010809">
    <property type="component" value="Chromosome"/>
</dbReference>
<dbReference type="HOGENOM" id="CLU_949064_0_0_6"/>
<sequence>MLLRYRGRDVRAEDLATIRAQIAQAATAQGAARGRSAIARRLCEGWDWRQANGALKEYAARDLLLRLEEAGHIQLPPRLREKNNHAVPDYRQRPLFEERPLAGRVDTYGALEIRAAEGPERYLWDYLVHHHHYLGRPKLVGAYLKQLVWLDGQVVACLGWASAAWKVDCRDRWIGWTPELRRQRLVGVVNNVRFLILPWVRVEHLASKVLGQSLRGLAAAWQARVGQRIVLAETFVDPARFAGTCYRAANWQCLGQTRGHAKRGNAYRAHAVSKDVWVRPLTRRWRPALLEP</sequence>
<proteinExistence type="predicted"/>
<accession>L0DUD0</accession>
<dbReference type="InterPro" id="IPR025639">
    <property type="entry name" value="DruA"/>
</dbReference>
<dbReference type="EMBL" id="CP003989">
    <property type="protein sequence ID" value="AGA32612.1"/>
    <property type="molecule type" value="Genomic_DNA"/>
</dbReference>
<dbReference type="AlphaFoldDB" id="L0DUD0"/>